<accession>A0A2S0NBQ3</accession>
<organism evidence="8 9">
    <name type="scientific">Phreatobacter cathodiphilus</name>
    <dbReference type="NCBI Taxonomy" id="1868589"/>
    <lineage>
        <taxon>Bacteria</taxon>
        <taxon>Pseudomonadati</taxon>
        <taxon>Pseudomonadota</taxon>
        <taxon>Alphaproteobacteria</taxon>
        <taxon>Hyphomicrobiales</taxon>
        <taxon>Phreatobacteraceae</taxon>
        <taxon>Phreatobacter</taxon>
    </lineage>
</organism>
<dbReference type="PANTHER" id="PTHR43033:SF1">
    <property type="entry name" value="TRNA(ILE)-LYSIDINE SYNTHASE-RELATED"/>
    <property type="match status" value="1"/>
</dbReference>
<dbReference type="InterPro" id="IPR014729">
    <property type="entry name" value="Rossmann-like_a/b/a_fold"/>
</dbReference>
<dbReference type="HAMAP" id="MF_01161">
    <property type="entry name" value="tRNA_Ile_lys_synt"/>
    <property type="match status" value="1"/>
</dbReference>
<keyword evidence="1 6" id="KW-0436">Ligase</keyword>
<evidence type="ECO:0000256" key="5">
    <source>
        <dbReference type="ARBA" id="ARBA00048539"/>
    </source>
</evidence>
<dbReference type="NCBIfam" id="TIGR02432">
    <property type="entry name" value="lysidine_TilS_N"/>
    <property type="match status" value="1"/>
</dbReference>
<dbReference type="EC" id="6.3.4.19" evidence="6"/>
<evidence type="ECO:0000259" key="7">
    <source>
        <dbReference type="Pfam" id="PF01171"/>
    </source>
</evidence>
<dbReference type="AlphaFoldDB" id="A0A2S0NBQ3"/>
<dbReference type="EMBL" id="CP027668">
    <property type="protein sequence ID" value="AVO45588.1"/>
    <property type="molecule type" value="Genomic_DNA"/>
</dbReference>
<evidence type="ECO:0000256" key="1">
    <source>
        <dbReference type="ARBA" id="ARBA00022598"/>
    </source>
</evidence>
<dbReference type="InterPro" id="IPR012795">
    <property type="entry name" value="tRNA_Ile_lys_synt_N"/>
</dbReference>
<comment type="domain">
    <text evidence="6">The N-terminal region contains the highly conserved SGGXDS motif, predicted to be a P-loop motif involved in ATP binding.</text>
</comment>
<evidence type="ECO:0000256" key="6">
    <source>
        <dbReference type="HAMAP-Rule" id="MF_01161"/>
    </source>
</evidence>
<evidence type="ECO:0000256" key="3">
    <source>
        <dbReference type="ARBA" id="ARBA00022741"/>
    </source>
</evidence>
<dbReference type="SUPFAM" id="SSF52402">
    <property type="entry name" value="Adenine nucleotide alpha hydrolases-like"/>
    <property type="match status" value="1"/>
</dbReference>
<dbReference type="InterPro" id="IPR012094">
    <property type="entry name" value="tRNA_Ile_lys_synt"/>
</dbReference>
<reference evidence="8 9" key="1">
    <citation type="submission" date="2018-03" db="EMBL/GenBank/DDBJ databases">
        <title>Genome sequencing of Phreatobacter sp.</title>
        <authorList>
            <person name="Kim S.-J."/>
            <person name="Heo J."/>
            <person name="Kwon S.-W."/>
        </authorList>
    </citation>
    <scope>NUCLEOTIDE SEQUENCE [LARGE SCALE GENOMIC DNA]</scope>
    <source>
        <strain evidence="8 9">S-12</strain>
    </source>
</reference>
<dbReference type="Pfam" id="PF01171">
    <property type="entry name" value="ATP_bind_3"/>
    <property type="match status" value="1"/>
</dbReference>
<dbReference type="GO" id="GO:0005524">
    <property type="term" value="F:ATP binding"/>
    <property type="evidence" value="ECO:0007669"/>
    <property type="project" value="UniProtKB-UniRule"/>
</dbReference>
<dbReference type="CDD" id="cd01992">
    <property type="entry name" value="TilS_N"/>
    <property type="match status" value="1"/>
</dbReference>
<keyword evidence="9" id="KW-1185">Reference proteome</keyword>
<comment type="subcellular location">
    <subcellularLocation>
        <location evidence="6">Cytoplasm</location>
    </subcellularLocation>
</comment>
<dbReference type="GO" id="GO:0005737">
    <property type="term" value="C:cytoplasm"/>
    <property type="evidence" value="ECO:0007669"/>
    <property type="project" value="UniProtKB-SubCell"/>
</dbReference>
<dbReference type="Proteomes" id="UP000237889">
    <property type="component" value="Chromosome"/>
</dbReference>
<evidence type="ECO:0000313" key="9">
    <source>
        <dbReference type="Proteomes" id="UP000237889"/>
    </source>
</evidence>
<comment type="catalytic activity">
    <reaction evidence="5 6">
        <text>cytidine(34) in tRNA(Ile2) + L-lysine + ATP = lysidine(34) in tRNA(Ile2) + AMP + diphosphate + H(+)</text>
        <dbReference type="Rhea" id="RHEA:43744"/>
        <dbReference type="Rhea" id="RHEA-COMP:10625"/>
        <dbReference type="Rhea" id="RHEA-COMP:10670"/>
        <dbReference type="ChEBI" id="CHEBI:15378"/>
        <dbReference type="ChEBI" id="CHEBI:30616"/>
        <dbReference type="ChEBI" id="CHEBI:32551"/>
        <dbReference type="ChEBI" id="CHEBI:33019"/>
        <dbReference type="ChEBI" id="CHEBI:82748"/>
        <dbReference type="ChEBI" id="CHEBI:83665"/>
        <dbReference type="ChEBI" id="CHEBI:456215"/>
        <dbReference type="EC" id="6.3.4.19"/>
    </reaction>
</comment>
<keyword evidence="3 6" id="KW-0547">Nucleotide-binding</keyword>
<sequence length="347" mass="36194">MPAAEAEAAAPLADDDIRDLLSSLPSHDHLVLAVSGGPDSCGMMAAFARWRDMGGAVPALSVACVDHGLRPAAAAECAGVVAAAAGLGLTAQILRWEGGKPASGLQEAAREARYRLLADHARAVGAGAIVVAHHLEDQAETVLMRLARGSGPLGLKGMATASRREGMDILRPFLWVPKARLAATAGAAGLVPVDDPSNRDPGFTRVRLRQMLPALADEGLDAERLAILAGRIRMIEDALARHAADLDTASRQQSVVPGTVVFDATGWLDRPFIDVQQLLAAVLREVAPDGARERLEALEALAGAVLMAIAEGGPLRQTLQGALVTVTAAGRVIVAREPPRQPARRSD</sequence>
<proteinExistence type="inferred from homology"/>
<keyword evidence="6" id="KW-0963">Cytoplasm</keyword>
<comment type="similarity">
    <text evidence="6">Belongs to the tRNA(Ile)-lysidine synthase family.</text>
</comment>
<gene>
    <name evidence="6 8" type="primary">tilS</name>
    <name evidence="8" type="ORF">C6569_11220</name>
</gene>
<dbReference type="GO" id="GO:0006400">
    <property type="term" value="P:tRNA modification"/>
    <property type="evidence" value="ECO:0007669"/>
    <property type="project" value="UniProtKB-UniRule"/>
</dbReference>
<evidence type="ECO:0000256" key="2">
    <source>
        <dbReference type="ARBA" id="ARBA00022694"/>
    </source>
</evidence>
<keyword evidence="2 6" id="KW-0819">tRNA processing</keyword>
<feature type="binding site" evidence="6">
    <location>
        <begin position="35"/>
        <end position="40"/>
    </location>
    <ligand>
        <name>ATP</name>
        <dbReference type="ChEBI" id="CHEBI:30616"/>
    </ligand>
</feature>
<dbReference type="RefSeq" id="WP_106748929.1">
    <property type="nucleotide sequence ID" value="NZ_CP027668.1"/>
</dbReference>
<dbReference type="KEGG" id="phr:C6569_11220"/>
<keyword evidence="4 6" id="KW-0067">ATP-binding</keyword>
<feature type="domain" description="tRNA(Ile)-lysidine/2-thiocytidine synthase N-terminal" evidence="7">
    <location>
        <begin position="30"/>
        <end position="210"/>
    </location>
</feature>
<dbReference type="InterPro" id="IPR011063">
    <property type="entry name" value="TilS/TtcA_N"/>
</dbReference>
<dbReference type="GO" id="GO:0032267">
    <property type="term" value="F:tRNA(Ile)-lysidine synthase activity"/>
    <property type="evidence" value="ECO:0007669"/>
    <property type="project" value="UniProtKB-EC"/>
</dbReference>
<protein>
    <recommendedName>
        <fullName evidence="6">tRNA(Ile)-lysidine synthase</fullName>
        <ecNumber evidence="6">6.3.4.19</ecNumber>
    </recommendedName>
    <alternativeName>
        <fullName evidence="6">tRNA(Ile)-2-lysyl-cytidine synthase</fullName>
    </alternativeName>
    <alternativeName>
        <fullName evidence="6">tRNA(Ile)-lysidine synthetase</fullName>
    </alternativeName>
</protein>
<dbReference type="Gene3D" id="3.40.50.620">
    <property type="entry name" value="HUPs"/>
    <property type="match status" value="1"/>
</dbReference>
<evidence type="ECO:0000256" key="4">
    <source>
        <dbReference type="ARBA" id="ARBA00022840"/>
    </source>
</evidence>
<name>A0A2S0NBQ3_9HYPH</name>
<evidence type="ECO:0000313" key="8">
    <source>
        <dbReference type="EMBL" id="AVO45588.1"/>
    </source>
</evidence>
<dbReference type="OrthoDB" id="9807403at2"/>
<comment type="function">
    <text evidence="6">Ligates lysine onto the cytidine present at position 34 of the AUA codon-specific tRNA(Ile) that contains the anticodon CAU, in an ATP-dependent manner. Cytidine is converted to lysidine, thus changing the amino acid specificity of the tRNA from methionine to isoleucine.</text>
</comment>
<dbReference type="PANTHER" id="PTHR43033">
    <property type="entry name" value="TRNA(ILE)-LYSIDINE SYNTHASE-RELATED"/>
    <property type="match status" value="1"/>
</dbReference>